<gene>
    <name evidence="2" type="ORF">SLEP1_g38209</name>
</gene>
<evidence type="ECO:0000313" key="3">
    <source>
        <dbReference type="Proteomes" id="UP001054252"/>
    </source>
</evidence>
<sequence>MAFTLHDGGGGGGRRQTVSKSADPLIAYDRRVLVPDLVAETERYIAQKQFRDSHLFDPDVLPHRGAHHLHGLYHIRYYS</sequence>
<dbReference type="EMBL" id="BPVZ01000082">
    <property type="protein sequence ID" value="GKV29273.1"/>
    <property type="molecule type" value="Genomic_DNA"/>
</dbReference>
<proteinExistence type="predicted"/>
<comment type="caution">
    <text evidence="2">The sequence shown here is derived from an EMBL/GenBank/DDBJ whole genome shotgun (WGS) entry which is preliminary data.</text>
</comment>
<keyword evidence="3" id="KW-1185">Reference proteome</keyword>
<accession>A0AAV5KY39</accession>
<protein>
    <submittedName>
        <fullName evidence="2">Uncharacterized protein</fullName>
    </submittedName>
</protein>
<name>A0AAV5KY39_9ROSI</name>
<organism evidence="2 3">
    <name type="scientific">Rubroshorea leprosula</name>
    <dbReference type="NCBI Taxonomy" id="152421"/>
    <lineage>
        <taxon>Eukaryota</taxon>
        <taxon>Viridiplantae</taxon>
        <taxon>Streptophyta</taxon>
        <taxon>Embryophyta</taxon>
        <taxon>Tracheophyta</taxon>
        <taxon>Spermatophyta</taxon>
        <taxon>Magnoliopsida</taxon>
        <taxon>eudicotyledons</taxon>
        <taxon>Gunneridae</taxon>
        <taxon>Pentapetalae</taxon>
        <taxon>rosids</taxon>
        <taxon>malvids</taxon>
        <taxon>Malvales</taxon>
        <taxon>Dipterocarpaceae</taxon>
        <taxon>Rubroshorea</taxon>
    </lineage>
</organism>
<evidence type="ECO:0000313" key="2">
    <source>
        <dbReference type="EMBL" id="GKV29273.1"/>
    </source>
</evidence>
<dbReference type="Proteomes" id="UP001054252">
    <property type="component" value="Unassembled WGS sequence"/>
</dbReference>
<feature type="region of interest" description="Disordered" evidence="1">
    <location>
        <begin position="1"/>
        <end position="20"/>
    </location>
</feature>
<evidence type="ECO:0000256" key="1">
    <source>
        <dbReference type="SAM" id="MobiDB-lite"/>
    </source>
</evidence>
<dbReference type="AlphaFoldDB" id="A0AAV5KY39"/>
<reference evidence="2 3" key="1">
    <citation type="journal article" date="2021" name="Commun. Biol.">
        <title>The genome of Shorea leprosula (Dipterocarpaceae) highlights the ecological relevance of drought in aseasonal tropical rainforests.</title>
        <authorList>
            <person name="Ng K.K.S."/>
            <person name="Kobayashi M.J."/>
            <person name="Fawcett J.A."/>
            <person name="Hatakeyama M."/>
            <person name="Paape T."/>
            <person name="Ng C.H."/>
            <person name="Ang C.C."/>
            <person name="Tnah L.H."/>
            <person name="Lee C.T."/>
            <person name="Nishiyama T."/>
            <person name="Sese J."/>
            <person name="O'Brien M.J."/>
            <person name="Copetti D."/>
            <person name="Mohd Noor M.I."/>
            <person name="Ong R.C."/>
            <person name="Putra M."/>
            <person name="Sireger I.Z."/>
            <person name="Indrioko S."/>
            <person name="Kosugi Y."/>
            <person name="Izuno A."/>
            <person name="Isagi Y."/>
            <person name="Lee S.L."/>
            <person name="Shimizu K.K."/>
        </authorList>
    </citation>
    <scope>NUCLEOTIDE SEQUENCE [LARGE SCALE GENOMIC DNA]</scope>
    <source>
        <strain evidence="2">214</strain>
    </source>
</reference>